<reference evidence="1 2" key="2">
    <citation type="journal article" date="2011" name="Mol. Biol. Evol.">
        <title>Unity in variety--the pan-genome of the Chlamydiae.</title>
        <authorList>
            <person name="Collingro A."/>
            <person name="Tischler P."/>
            <person name="Weinmaier T."/>
            <person name="Penz T."/>
            <person name="Heinz E."/>
            <person name="Brunham R.C."/>
            <person name="Read T.D."/>
            <person name="Bavoil P.M."/>
            <person name="Sachse K."/>
            <person name="Kahane S."/>
            <person name="Friedman M.G."/>
            <person name="Rattei T."/>
            <person name="Myers G.S."/>
            <person name="Horn M."/>
        </authorList>
    </citation>
    <scope>NUCLEOTIDE SEQUENCE [LARGE SCALE GENOMIC DNA]</scope>
    <source>
        <strain evidence="2">ATCC VR-1471 / Z</strain>
    </source>
</reference>
<evidence type="ECO:0000313" key="1">
    <source>
        <dbReference type="EMBL" id="CCB90146.1"/>
    </source>
</evidence>
<dbReference type="HOGENOM" id="CLU_2976829_0_0_0"/>
<dbReference type="Proteomes" id="UP000000496">
    <property type="component" value="Chromosome gsn.131"/>
</dbReference>
<protein>
    <submittedName>
        <fullName evidence="1">Uncharacterized protein</fullName>
    </submittedName>
</protein>
<organism evidence="1 2">
    <name type="scientific">Simkania negevensis (strain ATCC VR-1471 / DSM 27360 / Z)</name>
    <dbReference type="NCBI Taxonomy" id="331113"/>
    <lineage>
        <taxon>Bacteria</taxon>
        <taxon>Pseudomonadati</taxon>
        <taxon>Chlamydiota</taxon>
        <taxon>Chlamydiia</taxon>
        <taxon>Parachlamydiales</taxon>
        <taxon>Simkaniaceae</taxon>
        <taxon>Simkania</taxon>
    </lineage>
</organism>
<keyword evidence="2" id="KW-1185">Reference proteome</keyword>
<proteinExistence type="predicted"/>
<dbReference type="STRING" id="331113.SNE_A22690"/>
<dbReference type="KEGG" id="sng:SNE_A22690"/>
<dbReference type="RefSeq" id="WP_013944612.1">
    <property type="nucleotide sequence ID" value="NC_015713.1"/>
</dbReference>
<reference key="1">
    <citation type="journal article" date="2011" name="Mol. Biol. Evol.">
        <title>Unity in variety -- the pan-genome of the Chlamydiae.</title>
        <authorList>
            <person name="Collingro A."/>
            <person name="Tischler P."/>
            <person name="Weinmaier T."/>
            <person name="Penz T."/>
            <person name="Heinz E."/>
            <person name="Brunham R.C."/>
            <person name="Read T.D."/>
            <person name="Bavoil P.M."/>
            <person name="Sachse K."/>
            <person name="Kahane S."/>
            <person name="Friedman M.G."/>
            <person name="Rattei T."/>
            <person name="Myers G.S.A."/>
            <person name="Horn M."/>
        </authorList>
    </citation>
    <scope>NUCLEOTIDE SEQUENCE</scope>
    <source>
        <strain>Z</strain>
    </source>
</reference>
<sequence>MNLFSLASFILALLSGSPLPEQEGHEMKGEDAGRWNRVCHVETPVDVQEDDLQDIEIS</sequence>
<gene>
    <name evidence="1" type="ordered locus">SNE_A22690</name>
</gene>
<dbReference type="AlphaFoldDB" id="F8L498"/>
<dbReference type="EMBL" id="FR872582">
    <property type="protein sequence ID" value="CCB90146.1"/>
    <property type="molecule type" value="Genomic_DNA"/>
</dbReference>
<evidence type="ECO:0000313" key="2">
    <source>
        <dbReference type="Proteomes" id="UP000000496"/>
    </source>
</evidence>
<name>F8L498_SIMNZ</name>
<accession>F8L498</accession>